<protein>
    <recommendedName>
        <fullName evidence="5">DUF35 domain-containing protein</fullName>
    </recommendedName>
</protein>
<dbReference type="Gene3D" id="6.10.30.10">
    <property type="match status" value="1"/>
</dbReference>
<evidence type="ECO:0000313" key="4">
    <source>
        <dbReference type="Proteomes" id="UP000463857"/>
    </source>
</evidence>
<name>A0A7L4YPH3_9ACTN</name>
<evidence type="ECO:0000259" key="1">
    <source>
        <dbReference type="Pfam" id="PF01796"/>
    </source>
</evidence>
<dbReference type="PANTHER" id="PTHR34075:SF5">
    <property type="entry name" value="BLR3430 PROTEIN"/>
    <property type="match status" value="1"/>
</dbReference>
<evidence type="ECO:0000313" key="3">
    <source>
        <dbReference type="EMBL" id="QHC00784.1"/>
    </source>
</evidence>
<organism evidence="3 4">
    <name type="scientific">Epidermidibacterium keratini</name>
    <dbReference type="NCBI Taxonomy" id="1891644"/>
    <lineage>
        <taxon>Bacteria</taxon>
        <taxon>Bacillati</taxon>
        <taxon>Actinomycetota</taxon>
        <taxon>Actinomycetes</taxon>
        <taxon>Sporichthyales</taxon>
        <taxon>Sporichthyaceae</taxon>
        <taxon>Epidermidibacterium</taxon>
    </lineage>
</organism>
<dbReference type="InterPro" id="IPR012340">
    <property type="entry name" value="NA-bd_OB-fold"/>
</dbReference>
<dbReference type="SUPFAM" id="SSF50249">
    <property type="entry name" value="Nucleic acid-binding proteins"/>
    <property type="match status" value="1"/>
</dbReference>
<sequence>MTASNMFALRRDDASAAFFDAAADGVLVLRRCESGHWNAPPAMTCSTCGSRNLEWAPASGDGAIVSYAVVHRRGADTLPVAIVELAEGPWLRGQLQDIAPDELVEGLVVQVRFATPEGGEPIPYFVPTAGKE</sequence>
<dbReference type="InterPro" id="IPR052513">
    <property type="entry name" value="Thioester_dehydratase-like"/>
</dbReference>
<accession>A0A7L4YPH3</accession>
<gene>
    <name evidence="3" type="ORF">EK0264_11145</name>
</gene>
<dbReference type="OrthoDB" id="4542282at2"/>
<dbReference type="Proteomes" id="UP000463857">
    <property type="component" value="Chromosome"/>
</dbReference>
<feature type="domain" description="ChsH2 rubredoxin-like zinc ribbon" evidence="2">
    <location>
        <begin position="19"/>
        <end position="54"/>
    </location>
</feature>
<reference evidence="3 4" key="1">
    <citation type="journal article" date="2018" name="Int. J. Syst. Evol. Microbiol.">
        <title>Epidermidibacterium keratini gen. nov., sp. nov., a member of the family Sporichthyaceae, isolated from keratin epidermis.</title>
        <authorList>
            <person name="Lee D.G."/>
            <person name="Trujillo M.E."/>
            <person name="Kang S."/>
            <person name="Nam J.J."/>
            <person name="Kim Y.J."/>
        </authorList>
    </citation>
    <scope>NUCLEOTIDE SEQUENCE [LARGE SCALE GENOMIC DNA]</scope>
    <source>
        <strain evidence="3 4">EPI-7</strain>
    </source>
</reference>
<dbReference type="PANTHER" id="PTHR34075">
    <property type="entry name" value="BLR3430 PROTEIN"/>
    <property type="match status" value="1"/>
</dbReference>
<dbReference type="InterPro" id="IPR002878">
    <property type="entry name" value="ChsH2_C"/>
</dbReference>
<dbReference type="Pfam" id="PF01796">
    <property type="entry name" value="OB_ChsH2_C"/>
    <property type="match status" value="1"/>
</dbReference>
<evidence type="ECO:0000259" key="2">
    <source>
        <dbReference type="Pfam" id="PF12172"/>
    </source>
</evidence>
<dbReference type="AlphaFoldDB" id="A0A7L4YPH3"/>
<evidence type="ECO:0008006" key="5">
    <source>
        <dbReference type="Google" id="ProtNLM"/>
    </source>
</evidence>
<dbReference type="EMBL" id="CP047156">
    <property type="protein sequence ID" value="QHC00784.1"/>
    <property type="molecule type" value="Genomic_DNA"/>
</dbReference>
<keyword evidence="4" id="KW-1185">Reference proteome</keyword>
<dbReference type="RefSeq" id="WP_159545610.1">
    <property type="nucleotide sequence ID" value="NZ_CP047156.1"/>
</dbReference>
<dbReference type="KEGG" id="eke:EK0264_11145"/>
<dbReference type="InParanoid" id="A0A7L4YPH3"/>
<feature type="domain" description="ChsH2 C-terminal OB-fold" evidence="1">
    <location>
        <begin position="55"/>
        <end position="113"/>
    </location>
</feature>
<dbReference type="InterPro" id="IPR022002">
    <property type="entry name" value="ChsH2_Znr"/>
</dbReference>
<dbReference type="Pfam" id="PF12172">
    <property type="entry name" value="zf-ChsH2"/>
    <property type="match status" value="1"/>
</dbReference>
<proteinExistence type="predicted"/>